<protein>
    <submittedName>
        <fullName evidence="6">Por secretion system C-terminal sorting domain-containing protein</fullName>
    </submittedName>
</protein>
<organism evidence="6 7">
    <name type="scientific">Cnuella takakiae</name>
    <dbReference type="NCBI Taxonomy" id="1302690"/>
    <lineage>
        <taxon>Bacteria</taxon>
        <taxon>Pseudomonadati</taxon>
        <taxon>Bacteroidota</taxon>
        <taxon>Chitinophagia</taxon>
        <taxon>Chitinophagales</taxon>
        <taxon>Chitinophagaceae</taxon>
        <taxon>Cnuella</taxon>
    </lineage>
</organism>
<dbReference type="SUPFAM" id="SSF49785">
    <property type="entry name" value="Galactose-binding domain-like"/>
    <property type="match status" value="1"/>
</dbReference>
<dbReference type="PANTHER" id="PTHR46773">
    <property type="match status" value="1"/>
</dbReference>
<dbReference type="SMART" id="SM00612">
    <property type="entry name" value="Kelch"/>
    <property type="match status" value="5"/>
</dbReference>
<dbReference type="PANTHER" id="PTHR46773:SF5">
    <property type="entry name" value="OS04G0487100 PROTEIN"/>
    <property type="match status" value="1"/>
</dbReference>
<evidence type="ECO:0000256" key="3">
    <source>
        <dbReference type="ARBA" id="ARBA00022729"/>
    </source>
</evidence>
<evidence type="ECO:0000259" key="4">
    <source>
        <dbReference type="Pfam" id="PF18962"/>
    </source>
</evidence>
<keyword evidence="3" id="KW-0732">Signal</keyword>
<dbReference type="Pfam" id="PF24681">
    <property type="entry name" value="Kelch_KLHDC2_KLHL20_DRC7"/>
    <property type="match status" value="1"/>
</dbReference>
<dbReference type="InterPro" id="IPR008979">
    <property type="entry name" value="Galactose-bd-like_sf"/>
</dbReference>
<dbReference type="Pfam" id="PF18962">
    <property type="entry name" value="Por_Secre_tail"/>
    <property type="match status" value="1"/>
</dbReference>
<dbReference type="Gene3D" id="2.60.120.430">
    <property type="entry name" value="Galactose-binding lectin"/>
    <property type="match status" value="1"/>
</dbReference>
<dbReference type="InterPro" id="IPR015915">
    <property type="entry name" value="Kelch-typ_b-propeller"/>
</dbReference>
<sequence length="820" mass="88148">MKKIDPTQSKQSSQLPASMKNFLLSFAVALIFLPAYSQSSSFNTIRWSTVAPQPFTLNEGQAKVVNGKLYSFGGFDSKKTTFTPTKRAYVYNPELNSWTPIADLPFTPNGTSFGGVTHAGIATDGTNIYIAGGYTSNTAGTGQIFGTKQVWRYNVATNTYTKMPDLPVVISAGQMVYLNGRLHYIGGTNASRTTDLGSHYMLDISSGANTWTNLAPLPNPRHHGGSAVLGGKIYYIGGQHEHDADLVPQKDVHRYDPETNTWTQMADMPVPAGAAGRNHITSSVVVVNNRIIVLGGQTVHQTGRTSMVSSYDPGTDTWTNLTPLPQARFSGVAGFIGNSIYYSGGSSTSTTYRGDLAVAENIISATPLEDSYVRDGTYAGDNYGNDTSLLVKLDNTTTAGYKRRTYLKFPVNSSSIIMAKLRLYGRNTENNTNTYITVKGLTNDTWTEAGITWNNAHAPPASSLYTNVINATKTYYEFDVTNFVKQEAATNGVVSFVVMDTARQNRILSFNSKEFGSNPPQLVITLAGASANFTNLKVNFQDNATAAPSGWVGDFGQAFGSRTSAGQGTGNTYGWLSRTTGSPVSLVGNGRNRKTPADATLATFMHMQANQASGTFDGVKVEGKWEAEVVNGSYDVTVSVGDASYYDSKHSVNIEGVPAIVSFTSSSTNKFKSATISVSVSDGKLTLDAIGGTNTKINYVIIQPTTSKRPSVTVNTQLPPNIFLLPTDPSLLVAAQQLRVYPNPAKDKFQVALPASYQGTVSLQLVDILGHVHQIANTEVRAGGTILNVDVAPLKLARGVYFLKVHGKNKELATTKLVIE</sequence>
<dbReference type="EMBL" id="FQUO01000020">
    <property type="protein sequence ID" value="SHG18657.1"/>
    <property type="molecule type" value="Genomic_DNA"/>
</dbReference>
<keyword evidence="7" id="KW-1185">Reference proteome</keyword>
<dbReference type="Pfam" id="PF01344">
    <property type="entry name" value="Kelch_1"/>
    <property type="match status" value="1"/>
</dbReference>
<comment type="subcellular location">
    <subcellularLocation>
        <location evidence="1">Secreted</location>
    </subcellularLocation>
</comment>
<dbReference type="NCBIfam" id="TIGR04183">
    <property type="entry name" value="Por_Secre_tail"/>
    <property type="match status" value="1"/>
</dbReference>
<dbReference type="AlphaFoldDB" id="A0A1M5HRU5"/>
<proteinExistence type="predicted"/>
<evidence type="ECO:0000256" key="1">
    <source>
        <dbReference type="ARBA" id="ARBA00004613"/>
    </source>
</evidence>
<accession>A0A1M5HRU5</accession>
<dbReference type="InterPro" id="IPR006652">
    <property type="entry name" value="Kelch_1"/>
</dbReference>
<dbReference type="InterPro" id="IPR026444">
    <property type="entry name" value="Secre_tail"/>
</dbReference>
<feature type="domain" description="Secretion system C-terminal sorting" evidence="4">
    <location>
        <begin position="740"/>
        <end position="819"/>
    </location>
</feature>
<dbReference type="GO" id="GO:0005576">
    <property type="term" value="C:extracellular region"/>
    <property type="evidence" value="ECO:0007669"/>
    <property type="project" value="UniProtKB-SubCell"/>
</dbReference>
<keyword evidence="2" id="KW-0964">Secreted</keyword>
<dbReference type="InterPro" id="IPR055372">
    <property type="entry name" value="CBM96"/>
</dbReference>
<dbReference type="Gene3D" id="2.120.10.80">
    <property type="entry name" value="Kelch-type beta propeller"/>
    <property type="match status" value="2"/>
</dbReference>
<gene>
    <name evidence="6" type="ORF">SAMN05444008_12031</name>
</gene>
<dbReference type="Proteomes" id="UP000184368">
    <property type="component" value="Unassembled WGS sequence"/>
</dbReference>
<evidence type="ECO:0000313" key="6">
    <source>
        <dbReference type="EMBL" id="SHG18657.1"/>
    </source>
</evidence>
<name>A0A1M5HRU5_9BACT</name>
<dbReference type="NCBIfam" id="NF033679">
    <property type="entry name" value="DNRLRE_dom"/>
    <property type="match status" value="1"/>
</dbReference>
<feature type="domain" description="Carbohydrate-binding module family 96" evidence="5">
    <location>
        <begin position="364"/>
        <end position="525"/>
    </location>
</feature>
<evidence type="ECO:0000259" key="5">
    <source>
        <dbReference type="Pfam" id="PF24517"/>
    </source>
</evidence>
<evidence type="ECO:0000313" key="7">
    <source>
        <dbReference type="Proteomes" id="UP000184368"/>
    </source>
</evidence>
<dbReference type="SUPFAM" id="SSF117281">
    <property type="entry name" value="Kelch motif"/>
    <property type="match status" value="1"/>
</dbReference>
<evidence type="ECO:0000256" key="2">
    <source>
        <dbReference type="ARBA" id="ARBA00022525"/>
    </source>
</evidence>
<reference evidence="6 7" key="1">
    <citation type="submission" date="2016-11" db="EMBL/GenBank/DDBJ databases">
        <authorList>
            <person name="Jaros S."/>
            <person name="Januszkiewicz K."/>
            <person name="Wedrychowicz H."/>
        </authorList>
    </citation>
    <scope>NUCLEOTIDE SEQUENCE [LARGE SCALE GENOMIC DNA]</scope>
    <source>
        <strain evidence="6 7">DSM 26897</strain>
    </source>
</reference>
<dbReference type="STRING" id="1302690.BUE76_00065"/>
<dbReference type="Pfam" id="PF24517">
    <property type="entry name" value="CBM96"/>
    <property type="match status" value="1"/>
</dbReference>
<dbReference type="InterPro" id="IPR053256">
    <property type="entry name" value="Kelch_repeat-containing"/>
</dbReference>